<protein>
    <recommendedName>
        <fullName evidence="6">BHLH domain-containing protein</fullName>
    </recommendedName>
</protein>
<dbReference type="GO" id="GO:0000978">
    <property type="term" value="F:RNA polymerase II cis-regulatory region sequence-specific DNA binding"/>
    <property type="evidence" value="ECO:0007669"/>
    <property type="project" value="TreeGrafter"/>
</dbReference>
<dbReference type="GO" id="GO:0000981">
    <property type="term" value="F:DNA-binding transcription factor activity, RNA polymerase II-specific"/>
    <property type="evidence" value="ECO:0007669"/>
    <property type="project" value="TreeGrafter"/>
</dbReference>
<feature type="region of interest" description="Disordered" evidence="5">
    <location>
        <begin position="1"/>
        <end position="32"/>
    </location>
</feature>
<feature type="domain" description="BHLH" evidence="6">
    <location>
        <begin position="280"/>
        <end position="388"/>
    </location>
</feature>
<gene>
    <name evidence="7" type="ORF">ASPZODRAFT_59130</name>
</gene>
<feature type="region of interest" description="Disordered" evidence="5">
    <location>
        <begin position="130"/>
        <end position="184"/>
    </location>
</feature>
<feature type="region of interest" description="Disordered" evidence="5">
    <location>
        <begin position="438"/>
        <end position="518"/>
    </location>
</feature>
<dbReference type="InterPro" id="IPR036638">
    <property type="entry name" value="HLH_DNA-bd_sf"/>
</dbReference>
<feature type="compositionally biased region" description="Low complexity" evidence="5">
    <location>
        <begin position="479"/>
        <end position="490"/>
    </location>
</feature>
<keyword evidence="2" id="KW-0805">Transcription regulation</keyword>
<keyword evidence="4" id="KW-0539">Nucleus</keyword>
<name>A0A1L9SQW0_9EURO</name>
<dbReference type="OrthoDB" id="690068at2759"/>
<dbReference type="InterPro" id="IPR011598">
    <property type="entry name" value="bHLH_dom"/>
</dbReference>
<reference evidence="8" key="1">
    <citation type="journal article" date="2017" name="Genome Biol.">
        <title>Comparative genomics reveals high biological diversity and specific adaptations in the industrially and medically important fungal genus Aspergillus.</title>
        <authorList>
            <person name="de Vries R.P."/>
            <person name="Riley R."/>
            <person name="Wiebenga A."/>
            <person name="Aguilar-Osorio G."/>
            <person name="Amillis S."/>
            <person name="Uchima C.A."/>
            <person name="Anderluh G."/>
            <person name="Asadollahi M."/>
            <person name="Askin M."/>
            <person name="Barry K."/>
            <person name="Battaglia E."/>
            <person name="Bayram O."/>
            <person name="Benocci T."/>
            <person name="Braus-Stromeyer S.A."/>
            <person name="Caldana C."/>
            <person name="Canovas D."/>
            <person name="Cerqueira G.C."/>
            <person name="Chen F."/>
            <person name="Chen W."/>
            <person name="Choi C."/>
            <person name="Clum A."/>
            <person name="Dos Santos R.A."/>
            <person name="Damasio A.R."/>
            <person name="Diallinas G."/>
            <person name="Emri T."/>
            <person name="Fekete E."/>
            <person name="Flipphi M."/>
            <person name="Freyberg S."/>
            <person name="Gallo A."/>
            <person name="Gournas C."/>
            <person name="Habgood R."/>
            <person name="Hainaut M."/>
            <person name="Harispe M.L."/>
            <person name="Henrissat B."/>
            <person name="Hilden K.S."/>
            <person name="Hope R."/>
            <person name="Hossain A."/>
            <person name="Karabika E."/>
            <person name="Karaffa L."/>
            <person name="Karanyi Z."/>
            <person name="Krasevec N."/>
            <person name="Kuo A."/>
            <person name="Kusch H."/>
            <person name="LaButti K."/>
            <person name="Lagendijk E.L."/>
            <person name="Lapidus A."/>
            <person name="Levasseur A."/>
            <person name="Lindquist E."/>
            <person name="Lipzen A."/>
            <person name="Logrieco A.F."/>
            <person name="MacCabe A."/>
            <person name="Maekelae M.R."/>
            <person name="Malavazi I."/>
            <person name="Melin P."/>
            <person name="Meyer V."/>
            <person name="Mielnichuk N."/>
            <person name="Miskei M."/>
            <person name="Molnar A.P."/>
            <person name="Mule G."/>
            <person name="Ngan C.Y."/>
            <person name="Orejas M."/>
            <person name="Orosz E."/>
            <person name="Ouedraogo J.P."/>
            <person name="Overkamp K.M."/>
            <person name="Park H.-S."/>
            <person name="Perrone G."/>
            <person name="Piumi F."/>
            <person name="Punt P.J."/>
            <person name="Ram A.F."/>
            <person name="Ramon A."/>
            <person name="Rauscher S."/>
            <person name="Record E."/>
            <person name="Riano-Pachon D.M."/>
            <person name="Robert V."/>
            <person name="Roehrig J."/>
            <person name="Ruller R."/>
            <person name="Salamov A."/>
            <person name="Salih N.S."/>
            <person name="Samson R.A."/>
            <person name="Sandor E."/>
            <person name="Sanguinetti M."/>
            <person name="Schuetze T."/>
            <person name="Sepcic K."/>
            <person name="Shelest E."/>
            <person name="Sherlock G."/>
            <person name="Sophianopoulou V."/>
            <person name="Squina F.M."/>
            <person name="Sun H."/>
            <person name="Susca A."/>
            <person name="Todd R.B."/>
            <person name="Tsang A."/>
            <person name="Unkles S.E."/>
            <person name="van de Wiele N."/>
            <person name="van Rossen-Uffink D."/>
            <person name="Oliveira J.V."/>
            <person name="Vesth T.C."/>
            <person name="Visser J."/>
            <person name="Yu J.-H."/>
            <person name="Zhou M."/>
            <person name="Andersen M.R."/>
            <person name="Archer D.B."/>
            <person name="Baker S.E."/>
            <person name="Benoit I."/>
            <person name="Brakhage A.A."/>
            <person name="Braus G.H."/>
            <person name="Fischer R."/>
            <person name="Frisvad J.C."/>
            <person name="Goldman G.H."/>
            <person name="Houbraken J."/>
            <person name="Oakley B."/>
            <person name="Pocsi I."/>
            <person name="Scazzocchio C."/>
            <person name="Seiboth B."/>
            <person name="vanKuyk P.A."/>
            <person name="Wortman J."/>
            <person name="Dyer P.S."/>
            <person name="Grigoriev I.V."/>
        </authorList>
    </citation>
    <scope>NUCLEOTIDE SEQUENCE [LARGE SCALE GENOMIC DNA]</scope>
    <source>
        <strain evidence="8">CBS 506.65</strain>
    </source>
</reference>
<dbReference type="Gene3D" id="4.10.280.10">
    <property type="entry name" value="Helix-loop-helix DNA-binding domain"/>
    <property type="match status" value="1"/>
</dbReference>
<feature type="compositionally biased region" description="Low complexity" evidence="5">
    <location>
        <begin position="229"/>
        <end position="242"/>
    </location>
</feature>
<dbReference type="AlphaFoldDB" id="A0A1L9SQW0"/>
<dbReference type="PANTHER" id="PTHR46117">
    <property type="entry name" value="FI24210P1"/>
    <property type="match status" value="1"/>
</dbReference>
<dbReference type="STRING" id="1073090.A0A1L9SQW0"/>
<dbReference type="VEuPathDB" id="FungiDB:ASPZODRAFT_59130"/>
<dbReference type="GeneID" id="34615286"/>
<feature type="compositionally biased region" description="Polar residues" evidence="5">
    <location>
        <begin position="133"/>
        <end position="153"/>
    </location>
</feature>
<keyword evidence="8" id="KW-1185">Reference proteome</keyword>
<dbReference type="EMBL" id="KV878337">
    <property type="protein sequence ID" value="OJJ49615.1"/>
    <property type="molecule type" value="Genomic_DNA"/>
</dbReference>
<dbReference type="GO" id="GO:0005634">
    <property type="term" value="C:nucleus"/>
    <property type="evidence" value="ECO:0007669"/>
    <property type="project" value="UniProtKB-SubCell"/>
</dbReference>
<feature type="compositionally biased region" description="Acidic residues" evidence="5">
    <location>
        <begin position="509"/>
        <end position="518"/>
    </location>
</feature>
<dbReference type="PANTHER" id="PTHR46117:SF3">
    <property type="entry name" value="FI24210P1"/>
    <property type="match status" value="1"/>
</dbReference>
<evidence type="ECO:0000256" key="2">
    <source>
        <dbReference type="ARBA" id="ARBA00023015"/>
    </source>
</evidence>
<accession>A0A1L9SQW0</accession>
<dbReference type="SMART" id="SM00353">
    <property type="entry name" value="HLH"/>
    <property type="match status" value="1"/>
</dbReference>
<dbReference type="PROSITE" id="PS50888">
    <property type="entry name" value="BHLH"/>
    <property type="match status" value="1"/>
</dbReference>
<proteinExistence type="predicted"/>
<evidence type="ECO:0000256" key="3">
    <source>
        <dbReference type="ARBA" id="ARBA00023163"/>
    </source>
</evidence>
<evidence type="ECO:0000256" key="1">
    <source>
        <dbReference type="ARBA" id="ARBA00004123"/>
    </source>
</evidence>
<keyword evidence="3" id="KW-0804">Transcription</keyword>
<dbReference type="GO" id="GO:0046983">
    <property type="term" value="F:protein dimerization activity"/>
    <property type="evidence" value="ECO:0007669"/>
    <property type="project" value="InterPro"/>
</dbReference>
<feature type="compositionally biased region" description="Polar residues" evidence="5">
    <location>
        <begin position="1"/>
        <end position="18"/>
    </location>
</feature>
<dbReference type="SUPFAM" id="SSF47459">
    <property type="entry name" value="HLH, helix-loop-helix DNA-binding domain"/>
    <property type="match status" value="1"/>
</dbReference>
<dbReference type="RefSeq" id="XP_022584125.1">
    <property type="nucleotide sequence ID" value="XM_022728822.1"/>
</dbReference>
<evidence type="ECO:0000256" key="4">
    <source>
        <dbReference type="ARBA" id="ARBA00023242"/>
    </source>
</evidence>
<feature type="region of interest" description="Disordered" evidence="5">
    <location>
        <begin position="213"/>
        <end position="242"/>
    </location>
</feature>
<organism evidence="7 8">
    <name type="scientific">Penicilliopsis zonata CBS 506.65</name>
    <dbReference type="NCBI Taxonomy" id="1073090"/>
    <lineage>
        <taxon>Eukaryota</taxon>
        <taxon>Fungi</taxon>
        <taxon>Dikarya</taxon>
        <taxon>Ascomycota</taxon>
        <taxon>Pezizomycotina</taxon>
        <taxon>Eurotiomycetes</taxon>
        <taxon>Eurotiomycetidae</taxon>
        <taxon>Eurotiales</taxon>
        <taxon>Aspergillaceae</taxon>
        <taxon>Penicilliopsis</taxon>
    </lineage>
</organism>
<sequence>MSHSGFSLPHQQFGNQFGSGPDGVDPSDLTMQHNGGFLPYSFGSGQNMSSSFNFGNSGIDTDELLDLEINGQSANGMNFLQDQPPPPQHSGIGMPMSHPNQISQMYSNTPEGAPIQSPFIHGSFNYDQFRGLNPQSSSHLQSAGSHLEQSYLNSKARPSLQAVDRTSSDGRTPMTPKTPALGALTLGTPESGSFPTQPIRTAGLQHRHQKTLSSQWDGTPGSAHSFMESPISSPGHPSHHAGISEILKSGKHASLPAKVDTHLPGGGGQDLESQEAKRRRRRASHNLVERRRRDNINERIQDLSHLVPQHRLEDDKVRKQLVNNNTLSAAGLGGGPATNNTATSLLAGGNGRRATPGNITMGLPIEEKEKGPNKGDILNGAVGWMRDLMWALHVKMQQEAELAELLGSLGASWPFEQTEEEKRMRSELLDAMDKNDASTFGYSRGPGSGLRVPKHTNLAGEPVSGTGALSPQSLSPGFNSGASSGANSAGHGQPQYWNSSGHAGISFKEEDEYSMDMN</sequence>
<feature type="compositionally biased region" description="Polar residues" evidence="5">
    <location>
        <begin position="467"/>
        <end position="478"/>
    </location>
</feature>
<feature type="region of interest" description="Disordered" evidence="5">
    <location>
        <begin position="256"/>
        <end position="290"/>
    </location>
</feature>
<evidence type="ECO:0000313" key="8">
    <source>
        <dbReference type="Proteomes" id="UP000184188"/>
    </source>
</evidence>
<dbReference type="Pfam" id="PF00010">
    <property type="entry name" value="HLH"/>
    <property type="match status" value="1"/>
</dbReference>
<evidence type="ECO:0000256" key="5">
    <source>
        <dbReference type="SAM" id="MobiDB-lite"/>
    </source>
</evidence>
<dbReference type="InterPro" id="IPR051732">
    <property type="entry name" value="USF"/>
</dbReference>
<dbReference type="CDD" id="cd11387">
    <property type="entry name" value="bHLHzip_USF_MITF"/>
    <property type="match status" value="1"/>
</dbReference>
<comment type="subcellular location">
    <subcellularLocation>
        <location evidence="1">Nucleus</location>
    </subcellularLocation>
</comment>
<evidence type="ECO:0000259" key="6">
    <source>
        <dbReference type="PROSITE" id="PS50888"/>
    </source>
</evidence>
<dbReference type="Proteomes" id="UP000184188">
    <property type="component" value="Unassembled WGS sequence"/>
</dbReference>
<evidence type="ECO:0000313" key="7">
    <source>
        <dbReference type="EMBL" id="OJJ49615.1"/>
    </source>
</evidence>